<evidence type="ECO:0000313" key="2">
    <source>
        <dbReference type="EMBL" id="JAT08356.1"/>
    </source>
</evidence>
<protein>
    <recommendedName>
        <fullName evidence="3">Lipocalin/cytosolic fatty-acid binding domain-containing protein</fullName>
    </recommendedName>
</protein>
<dbReference type="AlphaFoldDB" id="A0A1B6KA84"/>
<dbReference type="EMBL" id="GEBQ01031621">
    <property type="protein sequence ID" value="JAT08356.1"/>
    <property type="molecule type" value="Transcribed_RNA"/>
</dbReference>
<feature type="chain" id="PRO_5008586404" description="Lipocalin/cytosolic fatty-acid binding domain-containing protein" evidence="1">
    <location>
        <begin position="19"/>
        <end position="178"/>
    </location>
</feature>
<keyword evidence="1" id="KW-0732">Signal</keyword>
<dbReference type="SUPFAM" id="SSF50814">
    <property type="entry name" value="Lipocalins"/>
    <property type="match status" value="1"/>
</dbReference>
<name>A0A1B6KA84_9HEMI</name>
<organism evidence="2">
    <name type="scientific">Graphocephala atropunctata</name>
    <dbReference type="NCBI Taxonomy" id="36148"/>
    <lineage>
        <taxon>Eukaryota</taxon>
        <taxon>Metazoa</taxon>
        <taxon>Ecdysozoa</taxon>
        <taxon>Arthropoda</taxon>
        <taxon>Hexapoda</taxon>
        <taxon>Insecta</taxon>
        <taxon>Pterygota</taxon>
        <taxon>Neoptera</taxon>
        <taxon>Paraneoptera</taxon>
        <taxon>Hemiptera</taxon>
        <taxon>Auchenorrhyncha</taxon>
        <taxon>Membracoidea</taxon>
        <taxon>Cicadellidae</taxon>
        <taxon>Cicadellinae</taxon>
        <taxon>Cicadellini</taxon>
        <taxon>Graphocephala</taxon>
    </lineage>
</organism>
<accession>A0A1B6KA84</accession>
<gene>
    <name evidence="2" type="ORF">g.7220</name>
</gene>
<evidence type="ECO:0000256" key="1">
    <source>
        <dbReference type="SAM" id="SignalP"/>
    </source>
</evidence>
<reference evidence="2" key="1">
    <citation type="submission" date="2015-11" db="EMBL/GenBank/DDBJ databases">
        <title>De novo transcriptome assembly of four potential Pierce s Disease insect vectors from Arizona vineyards.</title>
        <authorList>
            <person name="Tassone E.E."/>
        </authorList>
    </citation>
    <scope>NUCLEOTIDE SEQUENCE</scope>
</reference>
<evidence type="ECO:0008006" key="3">
    <source>
        <dbReference type="Google" id="ProtNLM"/>
    </source>
</evidence>
<proteinExistence type="predicted"/>
<dbReference type="Gene3D" id="2.40.128.20">
    <property type="match status" value="1"/>
</dbReference>
<sequence>MRWYCGALVVILLAFLLSKLIIEVEEKKETSISISKNQREFLEPVLNKMYSFVEHDGNFQFVMISIGETDMRFFRGHRKEVKLLLTESDGVYTLHRIFPYDKETIAFRIGEEFEEETTHYQKKVKSVITQHKNNLTHTQFGDPIVVITRSFTSDCITVEYVVDKSIRSVLKYKPTVVK</sequence>
<dbReference type="InterPro" id="IPR012674">
    <property type="entry name" value="Calycin"/>
</dbReference>
<feature type="signal peptide" evidence="1">
    <location>
        <begin position="1"/>
        <end position="18"/>
    </location>
</feature>